<reference evidence="2 3" key="1">
    <citation type="submission" date="2016-08" db="EMBL/GenBank/DDBJ databases">
        <title>Evolution of the type three secretion system and type three effector repertoires in Xanthomonas.</title>
        <authorList>
            <person name="Merda D."/>
            <person name="Briand M."/>
            <person name="Bosis E."/>
            <person name="Rousseau C."/>
            <person name="Portier P."/>
            <person name="Jacques M.-A."/>
            <person name="Fischer-Le Saux M."/>
        </authorList>
    </citation>
    <scope>NUCLEOTIDE SEQUENCE [LARGE SCALE GENOMIC DNA]</scope>
    <source>
        <strain evidence="2 3">CFBP 4691</strain>
    </source>
</reference>
<dbReference type="RefSeq" id="WP_128421083.1">
    <property type="nucleotide sequence ID" value="NZ_CP049017.1"/>
</dbReference>
<dbReference type="OrthoDB" id="6008701at2"/>
<gene>
    <name evidence="2" type="ORF">XthCFBP4691_14575</name>
</gene>
<dbReference type="InterPro" id="IPR025240">
    <property type="entry name" value="DUF4189"/>
</dbReference>
<name>A0A2S6ZCN6_9XANT</name>
<feature type="domain" description="DUF4189" evidence="1">
    <location>
        <begin position="56"/>
        <end position="153"/>
    </location>
</feature>
<sequence>MEVRIKFIFIFFTLWAGVAHSQTRCPTGVQAGSAQCLPDAEEVSPPRPTGEWIKTWGAIANAVDTSKAWASIGMMSEKDARVDALDQCQSAGYKGCVVIITYRNQCVAMASPASGDGDSGMASAQDISIAKKNAINMCKKNGSTECSVIYSDCTKPVFRGF</sequence>
<dbReference type="EMBL" id="MIGX01000080">
    <property type="protein sequence ID" value="PPT88405.1"/>
    <property type="molecule type" value="Genomic_DNA"/>
</dbReference>
<evidence type="ECO:0000313" key="2">
    <source>
        <dbReference type="EMBL" id="PPT88405.1"/>
    </source>
</evidence>
<accession>A0A2S6ZCN6</accession>
<protein>
    <recommendedName>
        <fullName evidence="1">DUF4189 domain-containing protein</fullName>
    </recommendedName>
</protein>
<organism evidence="2 3">
    <name type="scientific">Xanthomonas theicola</name>
    <dbReference type="NCBI Taxonomy" id="56464"/>
    <lineage>
        <taxon>Bacteria</taxon>
        <taxon>Pseudomonadati</taxon>
        <taxon>Pseudomonadota</taxon>
        <taxon>Gammaproteobacteria</taxon>
        <taxon>Lysobacterales</taxon>
        <taxon>Lysobacteraceae</taxon>
        <taxon>Xanthomonas</taxon>
    </lineage>
</organism>
<evidence type="ECO:0000259" key="1">
    <source>
        <dbReference type="Pfam" id="PF13827"/>
    </source>
</evidence>
<proteinExistence type="predicted"/>
<dbReference type="Pfam" id="PF13827">
    <property type="entry name" value="DUF4189"/>
    <property type="match status" value="1"/>
</dbReference>
<keyword evidence="3" id="KW-1185">Reference proteome</keyword>
<dbReference type="Proteomes" id="UP000239898">
    <property type="component" value="Unassembled WGS sequence"/>
</dbReference>
<dbReference type="AlphaFoldDB" id="A0A2S6ZCN6"/>
<evidence type="ECO:0000313" key="3">
    <source>
        <dbReference type="Proteomes" id="UP000239898"/>
    </source>
</evidence>
<comment type="caution">
    <text evidence="2">The sequence shown here is derived from an EMBL/GenBank/DDBJ whole genome shotgun (WGS) entry which is preliminary data.</text>
</comment>